<dbReference type="Proteomes" id="UP000469558">
    <property type="component" value="Unassembled WGS sequence"/>
</dbReference>
<proteinExistence type="predicted"/>
<evidence type="ECO:0000256" key="3">
    <source>
        <dbReference type="SAM" id="MobiDB-lite"/>
    </source>
</evidence>
<protein>
    <submittedName>
        <fullName evidence="4">Putative transcription factor lepB</fullName>
    </submittedName>
</protein>
<feature type="region of interest" description="Disordered" evidence="3">
    <location>
        <begin position="814"/>
        <end position="847"/>
    </location>
</feature>
<dbReference type="CDD" id="cd12148">
    <property type="entry name" value="fungal_TF_MHR"/>
    <property type="match status" value="1"/>
</dbReference>
<accession>A0A8T9CIZ8</accession>
<feature type="region of interest" description="Disordered" evidence="3">
    <location>
        <begin position="722"/>
        <end position="753"/>
    </location>
</feature>
<evidence type="ECO:0000313" key="5">
    <source>
        <dbReference type="Proteomes" id="UP000469558"/>
    </source>
</evidence>
<feature type="region of interest" description="Disordered" evidence="3">
    <location>
        <begin position="141"/>
        <end position="207"/>
    </location>
</feature>
<sequence length="876" mass="97978">MWIHNHPVVNPRTKLVKGVNSVDELAELDRSPLLGRHVAQTPDVRRVLEEKDQMPENNTMRELHQKARYRGAAHLCRRADVIHSVERQTPHMLHTLSPTSSGNVPVTMGNSIEPVLNEKVLGLVTSLSDRVNHLEEKLDALGPGKRSFHPDEGDGFLLGLETPSSSSIRRPQKQSKISREEMSHVSHSARHSEVNGESDYNSSQPAFDPEVEDAATVLEFLAWGRLKDSNITTGLRDTSGVNDSALSVDKDIIQATQAWGLSPSSIAGSQSLDILQMSQVQDMVPSKAQALLLLDYHADWLLFMHSAFHVQTLKQELEKFYLNDHGMISMTSPGLQWAALLFAVLCGSMTCARPTQIRSWGFPEDRESKLVGQTMVSGISRMSPHCQIPAAPLFVQAIASSTICAHILGFSNSHSVMLASAVRIAQALGLHRLGKPKRTTSETVNDGLAERVQKELGRRVWQELTTQDWFSVPFSETYCINPLHFSSEEPLHCDEETMQPVSPSKPTITSYGNFLFRVAHLMPGLLDRSSKARSVLARYEEVLRFDQMMRELVMSELPTCLNSQTLIDPQWPRWLLLSRRCLTITSAHKIIMIHRNFLGMSFHDKQYAFTRKNSGATSPVFTLEAARTDHYLACLAAAKTIINEVKQDFPDESPILWTMQAFSVAAAIILSLDNFSRHPSSRERAEHRILVSDAIEILSGSVTISSIAARGTRLLTELLAEDEKHSRNADPNRDSPEQKEKLHGGNNAPRNTDKSLNVAAFVKKFCESDQPPPGNSPIATSHMPLWLQQDTSFQTFWDNRRGPEDIYTVNSRRSFATSNQRPPTLSTYDTVDSTTGRRHHEVSSNQYMQSFPDPSFDIRSANWFGDLQDLAPSHSI</sequence>
<dbReference type="InterPro" id="IPR050613">
    <property type="entry name" value="Sec_Metabolite_Reg"/>
</dbReference>
<name>A0A8T9CIZ8_9HELO</name>
<dbReference type="PANTHER" id="PTHR31001">
    <property type="entry name" value="UNCHARACTERIZED TRANSCRIPTIONAL REGULATORY PROTEIN"/>
    <property type="match status" value="1"/>
</dbReference>
<keyword evidence="5" id="KW-1185">Reference proteome</keyword>
<dbReference type="OrthoDB" id="410267at2759"/>
<evidence type="ECO:0000313" key="4">
    <source>
        <dbReference type="EMBL" id="TVY85176.1"/>
    </source>
</evidence>
<gene>
    <name evidence="4" type="primary">lepB_3</name>
    <name evidence="4" type="ORF">LSUE1_G000020</name>
</gene>
<feature type="compositionally biased region" description="Basic and acidic residues" evidence="3">
    <location>
        <begin position="722"/>
        <end position="743"/>
    </location>
</feature>
<dbReference type="GO" id="GO:0005634">
    <property type="term" value="C:nucleus"/>
    <property type="evidence" value="ECO:0007669"/>
    <property type="project" value="UniProtKB-SubCell"/>
</dbReference>
<feature type="compositionally biased region" description="Basic and acidic residues" evidence="3">
    <location>
        <begin position="177"/>
        <end position="194"/>
    </location>
</feature>
<evidence type="ECO:0000256" key="2">
    <source>
        <dbReference type="ARBA" id="ARBA00023242"/>
    </source>
</evidence>
<reference evidence="4 5" key="1">
    <citation type="submission" date="2018-05" db="EMBL/GenBank/DDBJ databases">
        <title>Genome sequencing and assembly of the regulated plant pathogen Lachnellula willkommii and related sister species for the development of diagnostic species identification markers.</title>
        <authorList>
            <person name="Giroux E."/>
            <person name="Bilodeau G."/>
        </authorList>
    </citation>
    <scope>NUCLEOTIDE SEQUENCE [LARGE SCALE GENOMIC DNA]</scope>
    <source>
        <strain evidence="4 5">CBS 268.59</strain>
    </source>
</reference>
<organism evidence="4 5">
    <name type="scientific">Lachnellula suecica</name>
    <dbReference type="NCBI Taxonomy" id="602035"/>
    <lineage>
        <taxon>Eukaryota</taxon>
        <taxon>Fungi</taxon>
        <taxon>Dikarya</taxon>
        <taxon>Ascomycota</taxon>
        <taxon>Pezizomycotina</taxon>
        <taxon>Leotiomycetes</taxon>
        <taxon>Helotiales</taxon>
        <taxon>Lachnaceae</taxon>
        <taxon>Lachnellula</taxon>
    </lineage>
</organism>
<comment type="subcellular location">
    <subcellularLocation>
        <location evidence="1">Nucleus</location>
    </subcellularLocation>
</comment>
<dbReference type="PANTHER" id="PTHR31001:SF90">
    <property type="entry name" value="CENTROMERE DNA-BINDING PROTEIN COMPLEX CBF3 SUBUNIT B"/>
    <property type="match status" value="1"/>
</dbReference>
<dbReference type="AlphaFoldDB" id="A0A8T9CIZ8"/>
<dbReference type="EMBL" id="QGMK01000023">
    <property type="protein sequence ID" value="TVY85176.1"/>
    <property type="molecule type" value="Genomic_DNA"/>
</dbReference>
<evidence type="ECO:0000256" key="1">
    <source>
        <dbReference type="ARBA" id="ARBA00004123"/>
    </source>
</evidence>
<feature type="compositionally biased region" description="Polar residues" evidence="3">
    <location>
        <begin position="814"/>
        <end position="834"/>
    </location>
</feature>
<keyword evidence="2" id="KW-0539">Nucleus</keyword>
<comment type="caution">
    <text evidence="4">The sequence shown here is derived from an EMBL/GenBank/DDBJ whole genome shotgun (WGS) entry which is preliminary data.</text>
</comment>